<dbReference type="AlphaFoldDB" id="A0A7M1KT48"/>
<evidence type="ECO:0000313" key="5">
    <source>
        <dbReference type="EMBL" id="QOQ79315.1"/>
    </source>
</evidence>
<dbReference type="GO" id="GO:0006099">
    <property type="term" value="P:tricarboxylic acid cycle"/>
    <property type="evidence" value="ECO:0007669"/>
    <property type="project" value="UniProtKB-UniPathway"/>
</dbReference>
<reference evidence="5 6" key="1">
    <citation type="submission" date="2020-10" db="EMBL/GenBank/DDBJ databases">
        <title>Plasmid carrying two tetracycline resistance determinant.</title>
        <authorList>
            <person name="Yang Q."/>
        </authorList>
    </citation>
    <scope>NUCLEOTIDE SEQUENCE [LARGE SCALE GENOMIC DNA]</scope>
    <source>
        <strain evidence="5 6">T43</strain>
    </source>
</reference>
<evidence type="ECO:0000256" key="1">
    <source>
        <dbReference type="ARBA" id="ARBA00005163"/>
    </source>
</evidence>
<dbReference type="SUPFAM" id="SSF48256">
    <property type="entry name" value="Citrate synthase"/>
    <property type="match status" value="1"/>
</dbReference>
<sequence length="464" mass="52122">MRYILSIGFDNREFGRQFVDVVKDNTTISPDHYSTYDLKHGLRNDDGTGVLVGVSGIASVSGYKMLDDKIIPTEGELRYRGIRLTDLVENYFKEDKFGYEETIYLLLSGSLPTKGEMAAFDELLEENRKLPDSFIENFIINSPSENVMNNMQRVLLALYSFDDKAEDRDFENQISQVISIIAKMPLILAYSYIGKKYYYDDASLILHHLEPNMSTAETILHLIRPDATFTDEEAKLLDLCLIIHAEHGGGNNSTFATHVVSSTGTDTYSTISTALSSLKGSKHGGANSMVEAMVQDLKATTADWTDKDQVEKYLRDILNKQAFDQSGLIYGMGHAVYTKSDPRAVLLKDKAKEMAIEKGYCDDFNLLSNIEAITKDLINEKRPGSEICANVDLYTGLVYRMLGLSPDLYTPIFAVARTAGWCAHRLEQIQDPKIIRPAYVNISENKAYLAMEDRKSKHSQLAIK</sequence>
<dbReference type="Gene3D" id="1.10.580.10">
    <property type="entry name" value="Citrate Synthase, domain 1"/>
    <property type="match status" value="1"/>
</dbReference>
<evidence type="ECO:0000256" key="4">
    <source>
        <dbReference type="ARBA" id="ARBA00022679"/>
    </source>
</evidence>
<dbReference type="InterPro" id="IPR016143">
    <property type="entry name" value="Citrate_synth-like_sm_a-sub"/>
</dbReference>
<dbReference type="InterPro" id="IPR036969">
    <property type="entry name" value="Citrate_synthase_sf"/>
</dbReference>
<protein>
    <recommendedName>
        <fullName evidence="3">citrate synthase (unknown stereospecificity)</fullName>
        <ecNumber evidence="3">2.3.3.16</ecNumber>
    </recommendedName>
</protein>
<dbReference type="NCBIfam" id="NF010635">
    <property type="entry name" value="PRK14032.1"/>
    <property type="match status" value="1"/>
</dbReference>
<accession>A0A7M1KT48</accession>
<organism evidence="5 6">
    <name type="scientific">Aerococcus urinaeequi</name>
    <dbReference type="NCBI Taxonomy" id="51665"/>
    <lineage>
        <taxon>Bacteria</taxon>
        <taxon>Bacillati</taxon>
        <taxon>Bacillota</taxon>
        <taxon>Bacilli</taxon>
        <taxon>Lactobacillales</taxon>
        <taxon>Aerococcaceae</taxon>
        <taxon>Aerococcus</taxon>
    </lineage>
</organism>
<dbReference type="GO" id="GO:0005829">
    <property type="term" value="C:cytosol"/>
    <property type="evidence" value="ECO:0007669"/>
    <property type="project" value="TreeGrafter"/>
</dbReference>
<dbReference type="UniPathway" id="UPA00223"/>
<dbReference type="PRINTS" id="PR00143">
    <property type="entry name" value="CITRTSNTHASE"/>
</dbReference>
<dbReference type="GO" id="GO:0036440">
    <property type="term" value="F:citrate synthase activity"/>
    <property type="evidence" value="ECO:0007669"/>
    <property type="project" value="UniProtKB-EC"/>
</dbReference>
<keyword evidence="4" id="KW-0808">Transferase</keyword>
<dbReference type="InterPro" id="IPR016142">
    <property type="entry name" value="Citrate_synth-like_lrg_a-sub"/>
</dbReference>
<dbReference type="PANTHER" id="PTHR11739:SF4">
    <property type="entry name" value="CITRATE SYNTHASE, PEROXISOMAL"/>
    <property type="match status" value="1"/>
</dbReference>
<dbReference type="EMBL" id="CP063065">
    <property type="protein sequence ID" value="QOQ79315.1"/>
    <property type="molecule type" value="Genomic_DNA"/>
</dbReference>
<gene>
    <name evidence="5" type="ORF">IMX20_00925</name>
</gene>
<name>A0A7M1KT48_9LACT</name>
<dbReference type="GO" id="GO:0005975">
    <property type="term" value="P:carbohydrate metabolic process"/>
    <property type="evidence" value="ECO:0007669"/>
    <property type="project" value="TreeGrafter"/>
</dbReference>
<evidence type="ECO:0000256" key="3">
    <source>
        <dbReference type="ARBA" id="ARBA00012972"/>
    </source>
</evidence>
<evidence type="ECO:0000313" key="6">
    <source>
        <dbReference type="Proteomes" id="UP000595091"/>
    </source>
</evidence>
<dbReference type="EC" id="2.3.3.16" evidence="3"/>
<dbReference type="Gene3D" id="1.10.230.10">
    <property type="entry name" value="Cytochrome P450-Terp, domain 2"/>
    <property type="match status" value="1"/>
</dbReference>
<dbReference type="Pfam" id="PF00285">
    <property type="entry name" value="Citrate_synt"/>
    <property type="match status" value="1"/>
</dbReference>
<comment type="pathway">
    <text evidence="1">Carbohydrate metabolism; tricarboxylic acid cycle.</text>
</comment>
<dbReference type="Proteomes" id="UP000595091">
    <property type="component" value="Chromosome"/>
</dbReference>
<proteinExistence type="inferred from homology"/>
<dbReference type="PANTHER" id="PTHR11739">
    <property type="entry name" value="CITRATE SYNTHASE"/>
    <property type="match status" value="1"/>
</dbReference>
<evidence type="ECO:0000256" key="2">
    <source>
        <dbReference type="ARBA" id="ARBA00010566"/>
    </source>
</evidence>
<comment type="similarity">
    <text evidence="2">Belongs to the citrate synthase family.</text>
</comment>
<dbReference type="InterPro" id="IPR002020">
    <property type="entry name" value="Citrate_synthase"/>
</dbReference>